<dbReference type="Pfam" id="PF12796">
    <property type="entry name" value="Ank_2"/>
    <property type="match status" value="1"/>
</dbReference>
<dbReference type="AlphaFoldDB" id="A0A6A5U487"/>
<keyword evidence="3" id="KW-1185">Reference proteome</keyword>
<dbReference type="InterPro" id="IPR036770">
    <property type="entry name" value="Ankyrin_rpt-contain_sf"/>
</dbReference>
<accession>A0A6A5U487</accession>
<dbReference type="Gene3D" id="1.25.40.20">
    <property type="entry name" value="Ankyrin repeat-containing domain"/>
    <property type="match status" value="1"/>
</dbReference>
<dbReference type="SUPFAM" id="SSF48403">
    <property type="entry name" value="Ankyrin repeat"/>
    <property type="match status" value="1"/>
</dbReference>
<sequence length="119" mass="13196">MTPVSLVSPEASMRNLYFLKSGVKAYFRKAAQNGHEKVARLLLSTSRAEAIRRDKIFHERAVDWALESGNNALIDLLLAYPSLDVSDEDGRRTLSYEATYGNVDLANGLLRIGANPNTK</sequence>
<dbReference type="OrthoDB" id="3787020at2759"/>
<organism evidence="2 3">
    <name type="scientific">Byssothecium circinans</name>
    <dbReference type="NCBI Taxonomy" id="147558"/>
    <lineage>
        <taxon>Eukaryota</taxon>
        <taxon>Fungi</taxon>
        <taxon>Dikarya</taxon>
        <taxon>Ascomycota</taxon>
        <taxon>Pezizomycotina</taxon>
        <taxon>Dothideomycetes</taxon>
        <taxon>Pleosporomycetidae</taxon>
        <taxon>Pleosporales</taxon>
        <taxon>Massarineae</taxon>
        <taxon>Massarinaceae</taxon>
        <taxon>Byssothecium</taxon>
    </lineage>
</organism>
<name>A0A6A5U487_9PLEO</name>
<protein>
    <submittedName>
        <fullName evidence="2">Uncharacterized protein</fullName>
    </submittedName>
</protein>
<feature type="repeat" description="ANK" evidence="1">
    <location>
        <begin position="89"/>
        <end position="119"/>
    </location>
</feature>
<gene>
    <name evidence="2" type="ORF">CC80DRAFT_501721</name>
</gene>
<evidence type="ECO:0000313" key="3">
    <source>
        <dbReference type="Proteomes" id="UP000800035"/>
    </source>
</evidence>
<dbReference type="EMBL" id="ML976984">
    <property type="protein sequence ID" value="KAF1959508.1"/>
    <property type="molecule type" value="Genomic_DNA"/>
</dbReference>
<dbReference type="Proteomes" id="UP000800035">
    <property type="component" value="Unassembled WGS sequence"/>
</dbReference>
<keyword evidence="1" id="KW-0040">ANK repeat</keyword>
<proteinExistence type="predicted"/>
<dbReference type="PROSITE" id="PS50088">
    <property type="entry name" value="ANK_REPEAT"/>
    <property type="match status" value="1"/>
</dbReference>
<evidence type="ECO:0000313" key="2">
    <source>
        <dbReference type="EMBL" id="KAF1959508.1"/>
    </source>
</evidence>
<evidence type="ECO:0000256" key="1">
    <source>
        <dbReference type="PROSITE-ProRule" id="PRU00023"/>
    </source>
</evidence>
<dbReference type="InterPro" id="IPR002110">
    <property type="entry name" value="Ankyrin_rpt"/>
</dbReference>
<dbReference type="PROSITE" id="PS50297">
    <property type="entry name" value="ANK_REP_REGION"/>
    <property type="match status" value="1"/>
</dbReference>
<reference evidence="2" key="1">
    <citation type="journal article" date="2020" name="Stud. Mycol.">
        <title>101 Dothideomycetes genomes: a test case for predicting lifestyles and emergence of pathogens.</title>
        <authorList>
            <person name="Haridas S."/>
            <person name="Albert R."/>
            <person name="Binder M."/>
            <person name="Bloem J."/>
            <person name="Labutti K."/>
            <person name="Salamov A."/>
            <person name="Andreopoulos B."/>
            <person name="Baker S."/>
            <person name="Barry K."/>
            <person name="Bills G."/>
            <person name="Bluhm B."/>
            <person name="Cannon C."/>
            <person name="Castanera R."/>
            <person name="Culley D."/>
            <person name="Daum C."/>
            <person name="Ezra D."/>
            <person name="Gonzalez J."/>
            <person name="Henrissat B."/>
            <person name="Kuo A."/>
            <person name="Liang C."/>
            <person name="Lipzen A."/>
            <person name="Lutzoni F."/>
            <person name="Magnuson J."/>
            <person name="Mondo S."/>
            <person name="Nolan M."/>
            <person name="Ohm R."/>
            <person name="Pangilinan J."/>
            <person name="Park H.-J."/>
            <person name="Ramirez L."/>
            <person name="Alfaro M."/>
            <person name="Sun H."/>
            <person name="Tritt A."/>
            <person name="Yoshinaga Y."/>
            <person name="Zwiers L.-H."/>
            <person name="Turgeon B."/>
            <person name="Goodwin S."/>
            <person name="Spatafora J."/>
            <person name="Crous P."/>
            <person name="Grigoriev I."/>
        </authorList>
    </citation>
    <scope>NUCLEOTIDE SEQUENCE</scope>
    <source>
        <strain evidence="2">CBS 675.92</strain>
    </source>
</reference>